<dbReference type="SUPFAM" id="SSF56112">
    <property type="entry name" value="Protein kinase-like (PK-like)"/>
    <property type="match status" value="1"/>
</dbReference>
<dbReference type="PANTHER" id="PTHR43289:SF6">
    <property type="entry name" value="SERINE_THREONINE-PROTEIN KINASE NEKL-3"/>
    <property type="match status" value="1"/>
</dbReference>
<organism evidence="8 9">
    <name type="scientific">Neiella holothuriorum</name>
    <dbReference type="NCBI Taxonomy" id="2870530"/>
    <lineage>
        <taxon>Bacteria</taxon>
        <taxon>Pseudomonadati</taxon>
        <taxon>Pseudomonadota</taxon>
        <taxon>Gammaproteobacteria</taxon>
        <taxon>Alteromonadales</taxon>
        <taxon>Echinimonadaceae</taxon>
        <taxon>Neiella</taxon>
    </lineage>
</organism>
<dbReference type="PROSITE" id="PS00107">
    <property type="entry name" value="PROTEIN_KINASE_ATP"/>
    <property type="match status" value="1"/>
</dbReference>
<evidence type="ECO:0000259" key="7">
    <source>
        <dbReference type="PROSITE" id="PS50011"/>
    </source>
</evidence>
<dbReference type="PANTHER" id="PTHR43289">
    <property type="entry name" value="MITOGEN-ACTIVATED PROTEIN KINASE KINASE KINASE 20-RELATED"/>
    <property type="match status" value="1"/>
</dbReference>
<comment type="caution">
    <text evidence="8">The sequence shown here is derived from an EMBL/GenBank/DDBJ whole genome shotgun (WGS) entry which is preliminary data.</text>
</comment>
<keyword evidence="4 5" id="KW-0067">ATP-binding</keyword>
<evidence type="ECO:0000256" key="1">
    <source>
        <dbReference type="ARBA" id="ARBA00022679"/>
    </source>
</evidence>
<keyword evidence="2 5" id="KW-0547">Nucleotide-binding</keyword>
<dbReference type="InterPro" id="IPR017441">
    <property type="entry name" value="Protein_kinase_ATP_BS"/>
</dbReference>
<feature type="transmembrane region" description="Helical" evidence="6">
    <location>
        <begin position="24"/>
        <end position="43"/>
    </location>
</feature>
<evidence type="ECO:0000256" key="3">
    <source>
        <dbReference type="ARBA" id="ARBA00022777"/>
    </source>
</evidence>
<dbReference type="CDD" id="cd14014">
    <property type="entry name" value="STKc_PknB_like"/>
    <property type="match status" value="1"/>
</dbReference>
<keyword evidence="8" id="KW-0723">Serine/threonine-protein kinase</keyword>
<dbReference type="InterPro" id="IPR000719">
    <property type="entry name" value="Prot_kinase_dom"/>
</dbReference>
<accession>A0ABS7EHA6</accession>
<proteinExistence type="predicted"/>
<evidence type="ECO:0000256" key="5">
    <source>
        <dbReference type="PROSITE-ProRule" id="PRU10141"/>
    </source>
</evidence>
<evidence type="ECO:0000256" key="6">
    <source>
        <dbReference type="SAM" id="Phobius"/>
    </source>
</evidence>
<sequence length="676" mass="75703">MTDSGQTRLTLHPKRKKRTKRENLTLVVSVTALLLFVLALGMARHIIEGVEESYEHRLMQQIETHQNILKRWYQSELTHALFLADKLALPTVFRRYHQTADAQDLAPVTQLLERYSQSINAIGYAVSDNTGKIILSSQQETLATQLSPRMAYFVHKTLEAGVHMSALENALDLFPHAKSRKPIILVGVAVPGSDKQHVAITALDPLTELHYLADIFDKDDFTHSYVVNRDGVLISPMSIAIPVRQQKRLDPDNDDLLFNLRLTRPDSDQLIKSVAAVSQQQTGVDVEGYTDFRGFEVMGAWAWEPALEIGLVIEIERDGAFSLLSPLIYSQYALLLLVCAGVMGLLILRYRMTHMARQIDDLSKLGNYKLQHKIGEGGMGSVYRARHSLLQRPTAIKLLRRDQSTPENIQRFELEVQQTALLRHPNTIEIFDFGITESGRFFYVMEMLHGFSLSELIASRGPQPQARVVHILRQLCFSLEEAHQKGLIHRDIKPANIMLCQLGGQADFVKVLDFGLVKDISTEQELAITQTQSIAGTAAYIAPERLRDPQLASVSVDIYSIGVVAYNLLSGKSPYKANTPVEMVSKMLSEPPTPLSAVTSDVSPQFASVVMSCLLTDPSQRPANCQQLLALLEQLTEQMPWSPASANKHWQQDAIELMPATDEANELTDITEELKR</sequence>
<keyword evidence="3 8" id="KW-0418">Kinase</keyword>
<dbReference type="SMART" id="SM00220">
    <property type="entry name" value="S_TKc"/>
    <property type="match status" value="1"/>
</dbReference>
<dbReference type="PROSITE" id="PS50011">
    <property type="entry name" value="PROTEIN_KINASE_DOM"/>
    <property type="match status" value="1"/>
</dbReference>
<dbReference type="InterPro" id="IPR008271">
    <property type="entry name" value="Ser/Thr_kinase_AS"/>
</dbReference>
<gene>
    <name evidence="8" type="ORF">K0504_11845</name>
</gene>
<keyword evidence="6" id="KW-0472">Membrane</keyword>
<dbReference type="RefSeq" id="WP_220104405.1">
    <property type="nucleotide sequence ID" value="NZ_JAHZSS010000014.1"/>
</dbReference>
<evidence type="ECO:0000313" key="8">
    <source>
        <dbReference type="EMBL" id="MBW8191728.1"/>
    </source>
</evidence>
<keyword evidence="6" id="KW-0812">Transmembrane</keyword>
<dbReference type="EMBL" id="JAHZSS010000014">
    <property type="protein sequence ID" value="MBW8191728.1"/>
    <property type="molecule type" value="Genomic_DNA"/>
</dbReference>
<name>A0ABS7EHA6_9GAMM</name>
<dbReference type="PROSITE" id="PS00108">
    <property type="entry name" value="PROTEIN_KINASE_ST"/>
    <property type="match status" value="1"/>
</dbReference>
<feature type="domain" description="Protein kinase" evidence="7">
    <location>
        <begin position="368"/>
        <end position="642"/>
    </location>
</feature>
<keyword evidence="1" id="KW-0808">Transferase</keyword>
<protein>
    <submittedName>
        <fullName evidence="8">Serine/threonine protein kinase</fullName>
    </submittedName>
</protein>
<dbReference type="Gene3D" id="1.10.510.10">
    <property type="entry name" value="Transferase(Phosphotransferase) domain 1"/>
    <property type="match status" value="1"/>
</dbReference>
<feature type="binding site" evidence="5">
    <location>
        <position position="397"/>
    </location>
    <ligand>
        <name>ATP</name>
        <dbReference type="ChEBI" id="CHEBI:30616"/>
    </ligand>
</feature>
<evidence type="ECO:0000256" key="2">
    <source>
        <dbReference type="ARBA" id="ARBA00022741"/>
    </source>
</evidence>
<dbReference type="Gene3D" id="3.30.200.20">
    <property type="entry name" value="Phosphorylase Kinase, domain 1"/>
    <property type="match status" value="1"/>
</dbReference>
<dbReference type="Pfam" id="PF00069">
    <property type="entry name" value="Pkinase"/>
    <property type="match status" value="1"/>
</dbReference>
<dbReference type="InterPro" id="IPR011009">
    <property type="entry name" value="Kinase-like_dom_sf"/>
</dbReference>
<keyword evidence="6" id="KW-1133">Transmembrane helix</keyword>
<dbReference type="Proteomes" id="UP001166251">
    <property type="component" value="Unassembled WGS sequence"/>
</dbReference>
<evidence type="ECO:0000313" key="9">
    <source>
        <dbReference type="Proteomes" id="UP001166251"/>
    </source>
</evidence>
<reference evidence="8" key="1">
    <citation type="submission" date="2021-07" db="EMBL/GenBank/DDBJ databases">
        <title>Neiella marina sp. nov., isolated from the intestinal content of sea cucumber Apostichopus japonicus.</title>
        <authorList>
            <person name="Bai X."/>
        </authorList>
    </citation>
    <scope>NUCLEOTIDE SEQUENCE</scope>
    <source>
        <strain evidence="8">126</strain>
    </source>
</reference>
<keyword evidence="9" id="KW-1185">Reference proteome</keyword>
<evidence type="ECO:0000256" key="4">
    <source>
        <dbReference type="ARBA" id="ARBA00022840"/>
    </source>
</evidence>
<feature type="transmembrane region" description="Helical" evidence="6">
    <location>
        <begin position="329"/>
        <end position="348"/>
    </location>
</feature>
<dbReference type="GO" id="GO:0004674">
    <property type="term" value="F:protein serine/threonine kinase activity"/>
    <property type="evidence" value="ECO:0007669"/>
    <property type="project" value="UniProtKB-KW"/>
</dbReference>